<dbReference type="PANTHER" id="PTHR48078">
    <property type="entry name" value="THREONINE DEHYDRATASE, MITOCHONDRIAL-RELATED"/>
    <property type="match status" value="1"/>
</dbReference>
<proteinExistence type="inferred from homology"/>
<protein>
    <recommendedName>
        <fullName evidence="3">L-serine ammonia-lyase</fullName>
        <ecNumber evidence="3">4.3.1.17</ecNumber>
    </recommendedName>
</protein>
<dbReference type="GO" id="GO:0003941">
    <property type="term" value="F:L-serine ammonia-lyase activity"/>
    <property type="evidence" value="ECO:0007669"/>
    <property type="project" value="UniProtKB-EC"/>
</dbReference>
<comment type="similarity">
    <text evidence="2">Belongs to the serine/threonine dehydratase family.</text>
</comment>
<keyword evidence="5" id="KW-0456">Lyase</keyword>
<reference evidence="8" key="1">
    <citation type="submission" date="2020-07" db="EMBL/GenBank/DDBJ databases">
        <title>Draft Genome Sequence of a Deep-Sea Yeast, Naganishia (Cryptococcus) liquefaciens strain N6.</title>
        <authorList>
            <person name="Han Y.W."/>
            <person name="Kajitani R."/>
            <person name="Morimoto H."/>
            <person name="Parhat M."/>
            <person name="Tsubouchi H."/>
            <person name="Bakenova O."/>
            <person name="Ogata M."/>
            <person name="Argunhan B."/>
            <person name="Aoki R."/>
            <person name="Kajiwara S."/>
            <person name="Itoh T."/>
            <person name="Iwasaki H."/>
        </authorList>
    </citation>
    <scope>NUCLEOTIDE SEQUENCE</scope>
    <source>
        <strain evidence="8">N6</strain>
    </source>
</reference>
<comment type="catalytic activity">
    <reaction evidence="6">
        <text>L-serine = pyruvate + NH4(+)</text>
        <dbReference type="Rhea" id="RHEA:19169"/>
        <dbReference type="ChEBI" id="CHEBI:15361"/>
        <dbReference type="ChEBI" id="CHEBI:28938"/>
        <dbReference type="ChEBI" id="CHEBI:33384"/>
        <dbReference type="EC" id="4.3.1.17"/>
    </reaction>
</comment>
<dbReference type="Proteomes" id="UP000620104">
    <property type="component" value="Unassembled WGS sequence"/>
</dbReference>
<evidence type="ECO:0000313" key="9">
    <source>
        <dbReference type="Proteomes" id="UP000620104"/>
    </source>
</evidence>
<accession>A0A8H3TQ76</accession>
<evidence type="ECO:0000259" key="7">
    <source>
        <dbReference type="Pfam" id="PF00291"/>
    </source>
</evidence>
<dbReference type="GO" id="GO:0004794">
    <property type="term" value="F:threonine deaminase activity"/>
    <property type="evidence" value="ECO:0007669"/>
    <property type="project" value="TreeGrafter"/>
</dbReference>
<dbReference type="SUPFAM" id="SSF53686">
    <property type="entry name" value="Tryptophan synthase beta subunit-like PLP-dependent enzymes"/>
    <property type="match status" value="1"/>
</dbReference>
<evidence type="ECO:0000256" key="3">
    <source>
        <dbReference type="ARBA" id="ARBA00012093"/>
    </source>
</evidence>
<evidence type="ECO:0000256" key="4">
    <source>
        <dbReference type="ARBA" id="ARBA00022898"/>
    </source>
</evidence>
<dbReference type="InterPro" id="IPR050147">
    <property type="entry name" value="Ser/Thr_Dehydratase"/>
</dbReference>
<dbReference type="GO" id="GO:0006565">
    <property type="term" value="P:L-serine catabolic process"/>
    <property type="evidence" value="ECO:0007669"/>
    <property type="project" value="TreeGrafter"/>
</dbReference>
<dbReference type="Pfam" id="PF00291">
    <property type="entry name" value="PALP"/>
    <property type="match status" value="1"/>
</dbReference>
<dbReference type="GO" id="GO:0009097">
    <property type="term" value="P:isoleucine biosynthetic process"/>
    <property type="evidence" value="ECO:0007669"/>
    <property type="project" value="TreeGrafter"/>
</dbReference>
<name>A0A8H3TQ76_9TREE</name>
<dbReference type="GO" id="GO:0006567">
    <property type="term" value="P:L-threonine catabolic process"/>
    <property type="evidence" value="ECO:0007669"/>
    <property type="project" value="TreeGrafter"/>
</dbReference>
<sequence length="406" mass="43041">MRLLSNSLLPRFENADNTKAPLVTSLDSCLAVADLITKPLHVVTPLVLSTTLSARTGHNIYLKLDAAQPAGSFKLRGIGRTCQEAYSIHGPRTHIIAASGGNAGLAAAESAKRLGLRCTVVVPKRTETSVIARLQSLGAHVENGEAEVLDDADAIARAMAAEDPVGVYVHPFADLSTALGHASIVQEIRDQLLDAGVKAGRPDIITCSVGGGGLLRGIIHGINGLIDEDPAFGSPKPKLIACQDFGAHSFGKSWEQWLADPEHEKVVRLDAITSQATSLGAKACSAAALSDAIAYARPRVSDPRAPAPYLSTVIVDDAVSGSACWQFDRDEALMVEMSCGAALAGIYLNERILKRVLPPGREGERLNIVVVVCGGSKVDRETLERYESDYGTADVGWRVRIDGRDV</sequence>
<dbReference type="AlphaFoldDB" id="A0A8H3TQ76"/>
<evidence type="ECO:0000256" key="5">
    <source>
        <dbReference type="ARBA" id="ARBA00023239"/>
    </source>
</evidence>
<evidence type="ECO:0000256" key="1">
    <source>
        <dbReference type="ARBA" id="ARBA00001933"/>
    </source>
</evidence>
<comment type="caution">
    <text evidence="8">The sequence shown here is derived from an EMBL/GenBank/DDBJ whole genome shotgun (WGS) entry which is preliminary data.</text>
</comment>
<keyword evidence="9" id="KW-1185">Reference proteome</keyword>
<dbReference type="EMBL" id="BLZA01000010">
    <property type="protein sequence ID" value="GHJ85138.1"/>
    <property type="molecule type" value="Genomic_DNA"/>
</dbReference>
<gene>
    <name evidence="8" type="ORF">NliqN6_1540</name>
</gene>
<dbReference type="EC" id="4.3.1.17" evidence="3"/>
<feature type="domain" description="Tryptophan synthase beta chain-like PALP" evidence="7">
    <location>
        <begin position="41"/>
        <end position="374"/>
    </location>
</feature>
<dbReference type="InterPro" id="IPR036052">
    <property type="entry name" value="TrpB-like_PALP_sf"/>
</dbReference>
<comment type="cofactor">
    <cofactor evidence="1">
        <name>pyridoxal 5'-phosphate</name>
        <dbReference type="ChEBI" id="CHEBI:597326"/>
    </cofactor>
</comment>
<dbReference type="Gene3D" id="3.40.50.1100">
    <property type="match status" value="2"/>
</dbReference>
<evidence type="ECO:0000256" key="2">
    <source>
        <dbReference type="ARBA" id="ARBA00010869"/>
    </source>
</evidence>
<keyword evidence="4" id="KW-0663">Pyridoxal phosphate</keyword>
<evidence type="ECO:0000313" key="8">
    <source>
        <dbReference type="EMBL" id="GHJ85138.1"/>
    </source>
</evidence>
<dbReference type="PANTHER" id="PTHR48078:SF2">
    <property type="entry name" value="CATABOLIC L-SERINE_THREONINE DEHYDRATASE"/>
    <property type="match status" value="1"/>
</dbReference>
<dbReference type="InterPro" id="IPR001926">
    <property type="entry name" value="TrpB-like_PALP"/>
</dbReference>
<dbReference type="OrthoDB" id="7773036at2759"/>
<organism evidence="8 9">
    <name type="scientific">Naganishia liquefaciens</name>
    <dbReference type="NCBI Taxonomy" id="104408"/>
    <lineage>
        <taxon>Eukaryota</taxon>
        <taxon>Fungi</taxon>
        <taxon>Dikarya</taxon>
        <taxon>Basidiomycota</taxon>
        <taxon>Agaricomycotina</taxon>
        <taxon>Tremellomycetes</taxon>
        <taxon>Filobasidiales</taxon>
        <taxon>Filobasidiaceae</taxon>
        <taxon>Naganishia</taxon>
    </lineage>
</organism>
<evidence type="ECO:0000256" key="6">
    <source>
        <dbReference type="ARBA" id="ARBA00049406"/>
    </source>
</evidence>